<feature type="compositionally biased region" description="Basic and acidic residues" evidence="8">
    <location>
        <begin position="519"/>
        <end position="530"/>
    </location>
</feature>
<dbReference type="Pfam" id="PF02847">
    <property type="entry name" value="MA3"/>
    <property type="match status" value="1"/>
</dbReference>
<dbReference type="SUPFAM" id="SSF48371">
    <property type="entry name" value="ARM repeat"/>
    <property type="match status" value="2"/>
</dbReference>
<dbReference type="InterPro" id="IPR016024">
    <property type="entry name" value="ARM-type_fold"/>
</dbReference>
<dbReference type="GO" id="GO:0010494">
    <property type="term" value="C:cytoplasmic stress granule"/>
    <property type="evidence" value="ECO:0007669"/>
    <property type="project" value="UniProtKB-ARBA"/>
</dbReference>
<organism evidence="10 11">
    <name type="scientific">Ganoderma sinense ZZ0214-1</name>
    <dbReference type="NCBI Taxonomy" id="1077348"/>
    <lineage>
        <taxon>Eukaryota</taxon>
        <taxon>Fungi</taxon>
        <taxon>Dikarya</taxon>
        <taxon>Basidiomycota</taxon>
        <taxon>Agaricomycotina</taxon>
        <taxon>Agaricomycetes</taxon>
        <taxon>Polyporales</taxon>
        <taxon>Polyporaceae</taxon>
        <taxon>Ganoderma</taxon>
    </lineage>
</organism>
<keyword evidence="5" id="KW-0597">Phosphoprotein</keyword>
<name>A0A2G8SID6_9APHY</name>
<accession>A0A2G8SID6</accession>
<feature type="compositionally biased region" description="Low complexity" evidence="8">
    <location>
        <begin position="25"/>
        <end position="41"/>
    </location>
</feature>
<comment type="caution">
    <text evidence="10">The sequence shown here is derived from an EMBL/GenBank/DDBJ whole genome shotgun (WGS) entry which is preliminary data.</text>
</comment>
<protein>
    <recommendedName>
        <fullName evidence="9">MI domain-containing protein</fullName>
    </recommendedName>
</protein>
<dbReference type="InterPro" id="IPR003891">
    <property type="entry name" value="Initiation_fac_eIF4g_MI"/>
</dbReference>
<keyword evidence="7" id="KW-0648">Protein biosynthesis</keyword>
<evidence type="ECO:0000256" key="3">
    <source>
        <dbReference type="ARBA" id="ARBA00022490"/>
    </source>
</evidence>
<dbReference type="InterPro" id="IPR003890">
    <property type="entry name" value="MIF4G-like_typ-3"/>
</dbReference>
<dbReference type="GO" id="GO:0003729">
    <property type="term" value="F:mRNA binding"/>
    <property type="evidence" value="ECO:0007669"/>
    <property type="project" value="TreeGrafter"/>
</dbReference>
<evidence type="ECO:0000256" key="1">
    <source>
        <dbReference type="ARBA" id="ARBA00004496"/>
    </source>
</evidence>
<dbReference type="PANTHER" id="PTHR23253">
    <property type="entry name" value="EUKARYOTIC TRANSLATION INITIATION FACTOR 4 GAMMA"/>
    <property type="match status" value="1"/>
</dbReference>
<evidence type="ECO:0000313" key="10">
    <source>
        <dbReference type="EMBL" id="PIL33521.1"/>
    </source>
</evidence>
<feature type="compositionally biased region" description="Polar residues" evidence="8">
    <location>
        <begin position="531"/>
        <end position="542"/>
    </location>
</feature>
<feature type="domain" description="MI" evidence="9">
    <location>
        <begin position="629"/>
        <end position="750"/>
    </location>
</feature>
<dbReference type="FunFam" id="1.25.40.180:FF:000020">
    <property type="entry name" value="Eukaryotic translation initiation factor subunit"/>
    <property type="match status" value="1"/>
</dbReference>
<comment type="subcellular location">
    <subcellularLocation>
        <location evidence="1">Cytoplasm</location>
    </subcellularLocation>
</comment>
<evidence type="ECO:0000256" key="5">
    <source>
        <dbReference type="ARBA" id="ARBA00022553"/>
    </source>
</evidence>
<dbReference type="GO" id="GO:0016281">
    <property type="term" value="C:eukaryotic translation initiation factor 4F complex"/>
    <property type="evidence" value="ECO:0007669"/>
    <property type="project" value="TreeGrafter"/>
</dbReference>
<reference evidence="10 11" key="1">
    <citation type="journal article" date="2015" name="Sci. Rep.">
        <title>Chromosome-level genome map provides insights into diverse defense mechanisms in the medicinal fungus Ganoderma sinense.</title>
        <authorList>
            <person name="Zhu Y."/>
            <person name="Xu J."/>
            <person name="Sun C."/>
            <person name="Zhou S."/>
            <person name="Xu H."/>
            <person name="Nelson D.R."/>
            <person name="Qian J."/>
            <person name="Song J."/>
            <person name="Luo H."/>
            <person name="Xiang L."/>
            <person name="Li Y."/>
            <person name="Xu Z."/>
            <person name="Ji A."/>
            <person name="Wang L."/>
            <person name="Lu S."/>
            <person name="Hayward A."/>
            <person name="Sun W."/>
            <person name="Li X."/>
            <person name="Schwartz D.C."/>
            <person name="Wang Y."/>
            <person name="Chen S."/>
        </authorList>
    </citation>
    <scope>NUCLEOTIDE SEQUENCE [LARGE SCALE GENOMIC DNA]</scope>
    <source>
        <strain evidence="10 11">ZZ0214-1</strain>
    </source>
</reference>
<dbReference type="PROSITE" id="PS51366">
    <property type="entry name" value="MI"/>
    <property type="match status" value="1"/>
</dbReference>
<feature type="region of interest" description="Disordered" evidence="8">
    <location>
        <begin position="484"/>
        <end position="633"/>
    </location>
</feature>
<dbReference type="Pfam" id="PF02854">
    <property type="entry name" value="MIF4G"/>
    <property type="match status" value="1"/>
</dbReference>
<dbReference type="PANTHER" id="PTHR23253:SF9">
    <property type="entry name" value="EUKARYOTIC TRANSLATION INITIATION FACTOR 4 GAMMA 2"/>
    <property type="match status" value="1"/>
</dbReference>
<dbReference type="GO" id="GO:0003743">
    <property type="term" value="F:translation initiation factor activity"/>
    <property type="evidence" value="ECO:0007669"/>
    <property type="project" value="UniProtKB-KW"/>
</dbReference>
<evidence type="ECO:0000256" key="8">
    <source>
        <dbReference type="SAM" id="MobiDB-lite"/>
    </source>
</evidence>
<dbReference type="OrthoDB" id="514777at2759"/>
<keyword evidence="3" id="KW-0963">Cytoplasm</keyword>
<evidence type="ECO:0000259" key="9">
    <source>
        <dbReference type="PROSITE" id="PS51366"/>
    </source>
</evidence>
<keyword evidence="11" id="KW-1185">Reference proteome</keyword>
<dbReference type="EMBL" id="AYKW01000007">
    <property type="protein sequence ID" value="PIL33521.1"/>
    <property type="molecule type" value="Genomic_DNA"/>
</dbReference>
<keyword evidence="6" id="KW-0694">RNA-binding</keyword>
<feature type="region of interest" description="Disordered" evidence="8">
    <location>
        <begin position="1"/>
        <end position="61"/>
    </location>
</feature>
<proteinExistence type="inferred from homology"/>
<evidence type="ECO:0000313" key="11">
    <source>
        <dbReference type="Proteomes" id="UP000230002"/>
    </source>
</evidence>
<dbReference type="AlphaFoldDB" id="A0A2G8SID6"/>
<dbReference type="SMART" id="SM00543">
    <property type="entry name" value="MIF4G"/>
    <property type="match status" value="1"/>
</dbReference>
<dbReference type="Gene3D" id="1.25.40.180">
    <property type="match status" value="2"/>
</dbReference>
<dbReference type="Proteomes" id="UP000230002">
    <property type="component" value="Unassembled WGS sequence"/>
</dbReference>
<dbReference type="STRING" id="1077348.A0A2G8SID6"/>
<comment type="similarity">
    <text evidence="2">Belongs to the eukaryotic initiation factor 4G family.</text>
</comment>
<evidence type="ECO:0000256" key="2">
    <source>
        <dbReference type="ARBA" id="ARBA00005775"/>
    </source>
</evidence>
<feature type="compositionally biased region" description="Polar residues" evidence="8">
    <location>
        <begin position="8"/>
        <end position="24"/>
    </location>
</feature>
<gene>
    <name evidence="10" type="ORF">GSI_04144</name>
</gene>
<sequence length="761" mass="83891">MPKDPATLPSTHASYPTPSPHTQMSSLSNISSTSPTPASTTMSGGGLRSRLQPNAKTFTPRRVTIKTPSGQEVDLEGWRRQVPAAVLSPVAPSSPAFRLEMQGEKKKRLAGEEAQNINPEGDESFGPSSVLAGAQHLGPVVPLEVSPNRWRPMSLVKKRRPVDSRSPVVVDGKVRALLNKLTMERFDSISDQIIWWANRSEKEKDGRTLIQVIRLVFEKATDEAMWSEMYARLCRKMMEQISPNVHDDGVRKADGKPIAGGQLFHKYLLNRCQEDFERGWVVKEATAAPDATKSSKDQAVKAAAEQNKGEETVPYTEEYYAWQKAGRRGLGLMEFIGELFKFKMLTERIMHECVKKLLANVENPEEEELESLCKLLTTAGQILDTQKARAHMDVYFSRMKELTKSGNLNWRMRHLLLEVIELRERKWIPRHPIVVPTTIAASHGQGKGKEVFTRHISMSRGGPRRGGERGDHVQVGPDGWAVAGGAAARPPPKAGDLSKFGKIDKSAPMTFGPSSVFQKGDKSKNRESVGRQDSVNMFTMLSGNPEVASEVAGKSSRHPPSHNRSSIDLGPGGVPEGAVPPQRKRLQLLPRSVPLEARSESTPAASAVGSEDEDEEDQPSGTPSLSEADAKTRIDGDSKEFFSVRDLAEAEVYFTKLPSEHRHLLVDKLVTKAVESKQADAQLVADLFERAISRNLCSPASFEEGFTPTAEIIDDIAIDAPKAMDLFAIMIKGSHLHLDEERRTRLASKSMDGDKLVALMS</sequence>
<evidence type="ECO:0000256" key="7">
    <source>
        <dbReference type="ARBA" id="ARBA00022917"/>
    </source>
</evidence>
<evidence type="ECO:0000256" key="6">
    <source>
        <dbReference type="ARBA" id="ARBA00022884"/>
    </source>
</evidence>
<keyword evidence="4" id="KW-0396">Initiation factor</keyword>
<evidence type="ECO:0000256" key="4">
    <source>
        <dbReference type="ARBA" id="ARBA00022540"/>
    </source>
</evidence>